<proteinExistence type="inferred from homology"/>
<comment type="function">
    <text evidence="2 11">Catalyzes a salvage reaction resulting in the formation of AMP, that is energically less costly than de novo synthesis.</text>
</comment>
<keyword evidence="14" id="KW-1185">Reference proteome</keyword>
<dbReference type="InParanoid" id="A0A1C5A7N9"/>
<dbReference type="GO" id="GO:0006166">
    <property type="term" value="P:purine ribonucleoside salvage"/>
    <property type="evidence" value="ECO:0007669"/>
    <property type="project" value="UniProtKB-UniRule"/>
</dbReference>
<organism evidence="13 14">
    <name type="scientific">Micromonospora echinospora</name>
    <name type="common">Micromonospora purpurea</name>
    <dbReference type="NCBI Taxonomy" id="1877"/>
    <lineage>
        <taxon>Bacteria</taxon>
        <taxon>Bacillati</taxon>
        <taxon>Actinomycetota</taxon>
        <taxon>Actinomycetes</taxon>
        <taxon>Micromonosporales</taxon>
        <taxon>Micromonosporaceae</taxon>
        <taxon>Micromonospora</taxon>
    </lineage>
</organism>
<evidence type="ECO:0000256" key="11">
    <source>
        <dbReference type="HAMAP-Rule" id="MF_00004"/>
    </source>
</evidence>
<dbReference type="InterPro" id="IPR050054">
    <property type="entry name" value="UPRTase/APRTase"/>
</dbReference>
<dbReference type="GO" id="GO:0016208">
    <property type="term" value="F:AMP binding"/>
    <property type="evidence" value="ECO:0007669"/>
    <property type="project" value="TreeGrafter"/>
</dbReference>
<comment type="pathway">
    <text evidence="4 11">Purine metabolism; AMP biosynthesis via salvage pathway; AMP from adenine: step 1/1.</text>
</comment>
<keyword evidence="8 11" id="KW-0328">Glycosyltransferase</keyword>
<dbReference type="PANTHER" id="PTHR32315:SF3">
    <property type="entry name" value="ADENINE PHOSPHORIBOSYLTRANSFERASE"/>
    <property type="match status" value="1"/>
</dbReference>
<evidence type="ECO:0000256" key="5">
    <source>
        <dbReference type="ARBA" id="ARBA00008391"/>
    </source>
</evidence>
<comment type="similarity">
    <text evidence="5 11">Belongs to the purine/pyrimidine phosphoribosyltransferase family.</text>
</comment>
<dbReference type="NCBIfam" id="NF002636">
    <property type="entry name" value="PRK02304.1-5"/>
    <property type="match status" value="1"/>
</dbReference>
<dbReference type="EMBL" id="LT607413">
    <property type="protein sequence ID" value="SCF41215.1"/>
    <property type="molecule type" value="Genomic_DNA"/>
</dbReference>
<evidence type="ECO:0000256" key="8">
    <source>
        <dbReference type="ARBA" id="ARBA00022676"/>
    </source>
</evidence>
<evidence type="ECO:0000256" key="1">
    <source>
        <dbReference type="ARBA" id="ARBA00000868"/>
    </source>
</evidence>
<dbReference type="FunCoup" id="A0A1C5A7N9">
    <property type="interactions" value="258"/>
</dbReference>
<evidence type="ECO:0000256" key="10">
    <source>
        <dbReference type="ARBA" id="ARBA00022726"/>
    </source>
</evidence>
<evidence type="ECO:0000256" key="2">
    <source>
        <dbReference type="ARBA" id="ARBA00003968"/>
    </source>
</evidence>
<evidence type="ECO:0000256" key="7">
    <source>
        <dbReference type="ARBA" id="ARBA00022490"/>
    </source>
</evidence>
<evidence type="ECO:0000313" key="13">
    <source>
        <dbReference type="EMBL" id="SCF41215.1"/>
    </source>
</evidence>
<dbReference type="GO" id="GO:0006168">
    <property type="term" value="P:adenine salvage"/>
    <property type="evidence" value="ECO:0007669"/>
    <property type="project" value="InterPro"/>
</dbReference>
<evidence type="ECO:0000256" key="9">
    <source>
        <dbReference type="ARBA" id="ARBA00022679"/>
    </source>
</evidence>
<dbReference type="InterPro" id="IPR029057">
    <property type="entry name" value="PRTase-like"/>
</dbReference>
<dbReference type="SUPFAM" id="SSF53271">
    <property type="entry name" value="PRTase-like"/>
    <property type="match status" value="1"/>
</dbReference>
<sequence length="194" mass="20048">MSLKGANVTQTHTGVRGDSGPAVAELVAGRVLDVPDFPKPGIVFKDLMPLFADGAVFREVVDGIVAHHGRDSFDVVAGIEARGFVVAAAIAYATGVGVVPVRKAGKLPRATHSASYALEYGEATLEVHQDAFTAGHRVLVVDDVLATGGTAGATLDLVERAGGTVSGFTVLMELAFLGGRQRLAPRPVHALLTV</sequence>
<comment type="subunit">
    <text evidence="11">Homodimer.</text>
</comment>
<dbReference type="AlphaFoldDB" id="A0A1C5A7N9"/>
<dbReference type="HAMAP" id="MF_00004">
    <property type="entry name" value="Aden_phosphoribosyltr"/>
    <property type="match status" value="1"/>
</dbReference>
<keyword evidence="7 11" id="KW-0963">Cytoplasm</keyword>
<dbReference type="EC" id="2.4.2.7" evidence="6 11"/>
<dbReference type="Gene3D" id="3.40.50.2020">
    <property type="match status" value="1"/>
</dbReference>
<dbReference type="Pfam" id="PF00156">
    <property type="entry name" value="Pribosyltran"/>
    <property type="match status" value="1"/>
</dbReference>
<accession>A0A1C5A7N9</accession>
<comment type="catalytic activity">
    <reaction evidence="1 11">
        <text>AMP + diphosphate = 5-phospho-alpha-D-ribose 1-diphosphate + adenine</text>
        <dbReference type="Rhea" id="RHEA:16609"/>
        <dbReference type="ChEBI" id="CHEBI:16708"/>
        <dbReference type="ChEBI" id="CHEBI:33019"/>
        <dbReference type="ChEBI" id="CHEBI:58017"/>
        <dbReference type="ChEBI" id="CHEBI:456215"/>
        <dbReference type="EC" id="2.4.2.7"/>
    </reaction>
</comment>
<reference evidence="14" key="1">
    <citation type="submission" date="2016-06" db="EMBL/GenBank/DDBJ databases">
        <authorList>
            <person name="Varghese N."/>
            <person name="Submissions Spin"/>
        </authorList>
    </citation>
    <scope>NUCLEOTIDE SEQUENCE [LARGE SCALE GENOMIC DNA]</scope>
    <source>
        <strain evidence="14">DSM 43816</strain>
    </source>
</reference>
<evidence type="ECO:0000313" key="14">
    <source>
        <dbReference type="Proteomes" id="UP000198253"/>
    </source>
</evidence>
<evidence type="ECO:0000259" key="12">
    <source>
        <dbReference type="Pfam" id="PF00156"/>
    </source>
</evidence>
<keyword evidence="9 11" id="KW-0808">Transferase</keyword>
<evidence type="ECO:0000256" key="3">
    <source>
        <dbReference type="ARBA" id="ARBA00004496"/>
    </source>
</evidence>
<dbReference type="NCBIfam" id="NF002634">
    <property type="entry name" value="PRK02304.1-3"/>
    <property type="match status" value="1"/>
</dbReference>
<dbReference type="InterPro" id="IPR000836">
    <property type="entry name" value="PRTase_dom"/>
</dbReference>
<dbReference type="GO" id="GO:0002055">
    <property type="term" value="F:adenine binding"/>
    <property type="evidence" value="ECO:0007669"/>
    <property type="project" value="TreeGrafter"/>
</dbReference>
<dbReference type="Proteomes" id="UP000198253">
    <property type="component" value="Chromosome I"/>
</dbReference>
<protein>
    <recommendedName>
        <fullName evidence="6 11">Adenine phosphoribosyltransferase</fullName>
        <shortName evidence="11">APRT</shortName>
        <ecNumber evidence="6 11">2.4.2.7</ecNumber>
    </recommendedName>
</protein>
<dbReference type="GO" id="GO:0044209">
    <property type="term" value="P:AMP salvage"/>
    <property type="evidence" value="ECO:0007669"/>
    <property type="project" value="UniProtKB-UniRule"/>
</dbReference>
<name>A0A1C5A7N9_MICEC</name>
<dbReference type="GO" id="GO:0005737">
    <property type="term" value="C:cytoplasm"/>
    <property type="evidence" value="ECO:0007669"/>
    <property type="project" value="UniProtKB-SubCell"/>
</dbReference>
<evidence type="ECO:0000256" key="6">
    <source>
        <dbReference type="ARBA" id="ARBA00011893"/>
    </source>
</evidence>
<gene>
    <name evidence="11" type="primary">apt</name>
    <name evidence="13" type="ORF">GA0070618_6475</name>
</gene>
<dbReference type="InterPro" id="IPR005764">
    <property type="entry name" value="Ade_phspho_trans"/>
</dbReference>
<comment type="subcellular location">
    <subcellularLocation>
        <location evidence="3 11">Cytoplasm</location>
    </subcellularLocation>
</comment>
<dbReference type="UniPathway" id="UPA00588">
    <property type="reaction ID" value="UER00646"/>
</dbReference>
<dbReference type="CDD" id="cd06223">
    <property type="entry name" value="PRTases_typeI"/>
    <property type="match status" value="1"/>
</dbReference>
<keyword evidence="10 11" id="KW-0660">Purine salvage</keyword>
<dbReference type="GO" id="GO:0003999">
    <property type="term" value="F:adenine phosphoribosyltransferase activity"/>
    <property type="evidence" value="ECO:0007669"/>
    <property type="project" value="UniProtKB-UniRule"/>
</dbReference>
<evidence type="ECO:0000256" key="4">
    <source>
        <dbReference type="ARBA" id="ARBA00004659"/>
    </source>
</evidence>
<feature type="domain" description="Phosphoribosyltransferase" evidence="12">
    <location>
        <begin position="69"/>
        <end position="172"/>
    </location>
</feature>
<dbReference type="NCBIfam" id="TIGR01090">
    <property type="entry name" value="apt"/>
    <property type="match status" value="1"/>
</dbReference>
<dbReference type="FunFam" id="3.40.50.2020:FF:000021">
    <property type="entry name" value="Adenine phosphoribosyltransferase"/>
    <property type="match status" value="1"/>
</dbReference>
<dbReference type="PANTHER" id="PTHR32315">
    <property type="entry name" value="ADENINE PHOSPHORIBOSYLTRANSFERASE"/>
    <property type="match status" value="1"/>
</dbReference>